<proteinExistence type="predicted"/>
<feature type="transmembrane region" description="Helical" evidence="1">
    <location>
        <begin position="78"/>
        <end position="95"/>
    </location>
</feature>
<gene>
    <name evidence="2" type="ORF">HNP55_004045</name>
</gene>
<keyword evidence="1" id="KW-1133">Transmembrane helix</keyword>
<keyword evidence="3" id="KW-1185">Reference proteome</keyword>
<protein>
    <submittedName>
        <fullName evidence="2">Uncharacterized protein</fullName>
    </submittedName>
</protein>
<reference evidence="2 3" key="1">
    <citation type="submission" date="2020-08" db="EMBL/GenBank/DDBJ databases">
        <title>Functional genomics of gut bacteria from endangered species of beetles.</title>
        <authorList>
            <person name="Carlos-Shanley C."/>
        </authorList>
    </citation>
    <scope>NUCLEOTIDE SEQUENCE [LARGE SCALE GENOMIC DNA]</scope>
    <source>
        <strain evidence="2 3">S00239</strain>
    </source>
</reference>
<sequence length="131" mass="14096">MPQIFHVGYRSRLVTSIAYLLMLLGLAGLGVSAYLLGFSNSGRTLLGLIAFPSLILLALLAVAAGQALLRRYEWGRRLSFGLLAALVPSLPALPWLTDGHILLALLCLGLSAGLLWLALRLNSRGVRQEFA</sequence>
<evidence type="ECO:0000256" key="1">
    <source>
        <dbReference type="SAM" id="Phobius"/>
    </source>
</evidence>
<comment type="caution">
    <text evidence="2">The sequence shown here is derived from an EMBL/GenBank/DDBJ whole genome shotgun (WGS) entry which is preliminary data.</text>
</comment>
<organism evidence="2 3">
    <name type="scientific">Roseateles oligotrophus</name>
    <dbReference type="NCBI Taxonomy" id="1769250"/>
    <lineage>
        <taxon>Bacteria</taxon>
        <taxon>Pseudomonadati</taxon>
        <taxon>Pseudomonadota</taxon>
        <taxon>Betaproteobacteria</taxon>
        <taxon>Burkholderiales</taxon>
        <taxon>Sphaerotilaceae</taxon>
        <taxon>Roseateles</taxon>
    </lineage>
</organism>
<accession>A0A840LES4</accession>
<dbReference type="EMBL" id="JACHLP010000009">
    <property type="protein sequence ID" value="MBB4845495.1"/>
    <property type="molecule type" value="Genomic_DNA"/>
</dbReference>
<evidence type="ECO:0000313" key="2">
    <source>
        <dbReference type="EMBL" id="MBB4845495.1"/>
    </source>
</evidence>
<keyword evidence="1" id="KW-0472">Membrane</keyword>
<keyword evidence="1" id="KW-0812">Transmembrane</keyword>
<feature type="transmembrane region" description="Helical" evidence="1">
    <location>
        <begin position="101"/>
        <end position="119"/>
    </location>
</feature>
<feature type="transmembrane region" description="Helical" evidence="1">
    <location>
        <begin position="12"/>
        <end position="36"/>
    </location>
</feature>
<name>A0A840LES4_9BURK</name>
<feature type="transmembrane region" description="Helical" evidence="1">
    <location>
        <begin position="48"/>
        <end position="69"/>
    </location>
</feature>
<dbReference type="Proteomes" id="UP000562027">
    <property type="component" value="Unassembled WGS sequence"/>
</dbReference>
<dbReference type="RefSeq" id="WP_184303535.1">
    <property type="nucleotide sequence ID" value="NZ_JACHLP010000009.1"/>
</dbReference>
<evidence type="ECO:0000313" key="3">
    <source>
        <dbReference type="Proteomes" id="UP000562027"/>
    </source>
</evidence>
<dbReference type="AlphaFoldDB" id="A0A840LES4"/>